<evidence type="ECO:0000256" key="1">
    <source>
        <dbReference type="SAM" id="MobiDB-lite"/>
    </source>
</evidence>
<dbReference type="InParanoid" id="K1R0Y4"/>
<evidence type="ECO:0000313" key="2">
    <source>
        <dbReference type="EMBL" id="EKC27406.1"/>
    </source>
</evidence>
<feature type="compositionally biased region" description="Basic and acidic residues" evidence="1">
    <location>
        <begin position="176"/>
        <end position="186"/>
    </location>
</feature>
<protein>
    <submittedName>
        <fullName evidence="2">Uncharacterized protein</fullName>
    </submittedName>
</protein>
<feature type="compositionally biased region" description="Polar residues" evidence="1">
    <location>
        <begin position="97"/>
        <end position="107"/>
    </location>
</feature>
<accession>K1R0Y4</accession>
<proteinExistence type="predicted"/>
<dbReference type="EMBL" id="JH817599">
    <property type="protein sequence ID" value="EKC27406.1"/>
    <property type="molecule type" value="Genomic_DNA"/>
</dbReference>
<dbReference type="AlphaFoldDB" id="K1R0Y4"/>
<feature type="compositionally biased region" description="Polar residues" evidence="1">
    <location>
        <begin position="77"/>
        <end position="86"/>
    </location>
</feature>
<reference evidence="2" key="1">
    <citation type="journal article" date="2012" name="Nature">
        <title>The oyster genome reveals stress adaptation and complexity of shell formation.</title>
        <authorList>
            <person name="Zhang G."/>
            <person name="Fang X."/>
            <person name="Guo X."/>
            <person name="Li L."/>
            <person name="Luo R."/>
            <person name="Xu F."/>
            <person name="Yang P."/>
            <person name="Zhang L."/>
            <person name="Wang X."/>
            <person name="Qi H."/>
            <person name="Xiong Z."/>
            <person name="Que H."/>
            <person name="Xie Y."/>
            <person name="Holland P.W."/>
            <person name="Paps J."/>
            <person name="Zhu Y."/>
            <person name="Wu F."/>
            <person name="Chen Y."/>
            <person name="Wang J."/>
            <person name="Peng C."/>
            <person name="Meng J."/>
            <person name="Yang L."/>
            <person name="Liu J."/>
            <person name="Wen B."/>
            <person name="Zhang N."/>
            <person name="Huang Z."/>
            <person name="Zhu Q."/>
            <person name="Feng Y."/>
            <person name="Mount A."/>
            <person name="Hedgecock D."/>
            <person name="Xu Z."/>
            <person name="Liu Y."/>
            <person name="Domazet-Loso T."/>
            <person name="Du Y."/>
            <person name="Sun X."/>
            <person name="Zhang S."/>
            <person name="Liu B."/>
            <person name="Cheng P."/>
            <person name="Jiang X."/>
            <person name="Li J."/>
            <person name="Fan D."/>
            <person name="Wang W."/>
            <person name="Fu W."/>
            <person name="Wang T."/>
            <person name="Wang B."/>
            <person name="Zhang J."/>
            <person name="Peng Z."/>
            <person name="Li Y."/>
            <person name="Li N."/>
            <person name="Wang J."/>
            <person name="Chen M."/>
            <person name="He Y."/>
            <person name="Tan F."/>
            <person name="Song X."/>
            <person name="Zheng Q."/>
            <person name="Huang R."/>
            <person name="Yang H."/>
            <person name="Du X."/>
            <person name="Chen L."/>
            <person name="Yang M."/>
            <person name="Gaffney P.M."/>
            <person name="Wang S."/>
            <person name="Luo L."/>
            <person name="She Z."/>
            <person name="Ming Y."/>
            <person name="Huang W."/>
            <person name="Zhang S."/>
            <person name="Huang B."/>
            <person name="Zhang Y."/>
            <person name="Qu T."/>
            <person name="Ni P."/>
            <person name="Miao G."/>
            <person name="Wang J."/>
            <person name="Wang Q."/>
            <person name="Steinberg C.E."/>
            <person name="Wang H."/>
            <person name="Li N."/>
            <person name="Qian L."/>
            <person name="Zhang G."/>
            <person name="Li Y."/>
            <person name="Yang H."/>
            <person name="Liu X."/>
            <person name="Wang J."/>
            <person name="Yin Y."/>
            <person name="Wang J."/>
        </authorList>
    </citation>
    <scope>NUCLEOTIDE SEQUENCE [LARGE SCALE GENOMIC DNA]</scope>
    <source>
        <strain evidence="2">05x7-T-G4-1.051#20</strain>
    </source>
</reference>
<organism evidence="2">
    <name type="scientific">Magallana gigas</name>
    <name type="common">Pacific oyster</name>
    <name type="synonym">Crassostrea gigas</name>
    <dbReference type="NCBI Taxonomy" id="29159"/>
    <lineage>
        <taxon>Eukaryota</taxon>
        <taxon>Metazoa</taxon>
        <taxon>Spiralia</taxon>
        <taxon>Lophotrochozoa</taxon>
        <taxon>Mollusca</taxon>
        <taxon>Bivalvia</taxon>
        <taxon>Autobranchia</taxon>
        <taxon>Pteriomorphia</taxon>
        <taxon>Ostreida</taxon>
        <taxon>Ostreoidea</taxon>
        <taxon>Ostreidae</taxon>
        <taxon>Magallana</taxon>
    </lineage>
</organism>
<feature type="compositionally biased region" description="Polar residues" evidence="1">
    <location>
        <begin position="116"/>
        <end position="130"/>
    </location>
</feature>
<feature type="region of interest" description="Disordered" evidence="1">
    <location>
        <begin position="71"/>
        <end position="234"/>
    </location>
</feature>
<sequence length="400" mass="43415">MHATERPCNDMYVLIEQAEAVQGLSQTDFLFAVQSSGSQDEEGEDSGREGYTVDDIQGVLQNDAAPILGDKLKSDNFSHNGDQSPTYDDAWSVKPGFTQNSQSSSGQPGHDREPASSDSSGTVKQPNSSPLLLPELHVDQDQSLYPSVDADSDNSSKPGSPGHVLKIVESWEGNIDEYHLSGRDSKSPVLGSGGNLESPRSESSESSPRSGSHGHFTDKENPWKPSAFKTAPQPLPGMVKPSIYSLARNVNLDSDPDSENLVEENVYEFVAPVNKKPEKKLGPYDPPWSDDYADPTNAIKEANALKAANGENTETDHSHIDPTTGEPLYDTPLESSACYDHLNLGKSQRESTNTDHPYGFHSGKRLLTSVEEGSDGRVYRKKQGGRGNTGHLLLMSPYEV</sequence>
<feature type="region of interest" description="Disordered" evidence="1">
    <location>
        <begin position="309"/>
        <end position="333"/>
    </location>
</feature>
<name>K1R0Y4_MAGGI</name>
<gene>
    <name evidence="2" type="ORF">CGI_10001938</name>
</gene>
<dbReference type="HOGENOM" id="CLU_689377_0_0_1"/>
<feature type="compositionally biased region" description="Low complexity" evidence="1">
    <location>
        <begin position="204"/>
        <end position="214"/>
    </location>
</feature>
<feature type="region of interest" description="Disordered" evidence="1">
    <location>
        <begin position="34"/>
        <end position="58"/>
    </location>
</feature>